<evidence type="ECO:0000256" key="3">
    <source>
        <dbReference type="ARBA" id="ARBA00022692"/>
    </source>
</evidence>
<evidence type="ECO:0000313" key="7">
    <source>
        <dbReference type="EMBL" id="KKR87691.1"/>
    </source>
</evidence>
<protein>
    <recommendedName>
        <fullName evidence="9">AI-2E family transporter</fullName>
    </recommendedName>
</protein>
<dbReference type="PANTHER" id="PTHR21716">
    <property type="entry name" value="TRANSMEMBRANE PROTEIN"/>
    <property type="match status" value="1"/>
</dbReference>
<accession>A0A0G0UJM5</accession>
<feature type="transmembrane region" description="Helical" evidence="6">
    <location>
        <begin position="36"/>
        <end position="54"/>
    </location>
</feature>
<dbReference type="GO" id="GO:0016020">
    <property type="term" value="C:membrane"/>
    <property type="evidence" value="ECO:0007669"/>
    <property type="project" value="UniProtKB-SubCell"/>
</dbReference>
<evidence type="ECO:0000313" key="8">
    <source>
        <dbReference type="Proteomes" id="UP000034854"/>
    </source>
</evidence>
<dbReference type="EMBL" id="LCAG01000003">
    <property type="protein sequence ID" value="KKR87691.1"/>
    <property type="molecule type" value="Genomic_DNA"/>
</dbReference>
<keyword evidence="4 6" id="KW-1133">Transmembrane helix</keyword>
<sequence length="342" mass="37437">MVESRAPLKIEISHKTVVFTVAFLIGVWFLFLIKEIIIVIFLSIILLSALLKPVEWLTKRKIPRFLSVTIVYILTIVIISTTIGLLIPPVVKQTQEFVSKLPQIITTVNSFLIFNEIPVEDLSKILARQIEQIAGDIVKVSTTIFSRVLLVLTMFVLAFYLLLEWDKFIRLIASPFSGKQEKKIINTITKIEYGLGMWLRGQIALSVIVGISVYVGLILLGIPFALPLAVIAGLLEIIPVIGPTVSSIPAILVGLTISPLLGLAVAALYIVIQQIESNVFAPLIMSKAVGLYPPVIIISLLIGLTVAGVAGAILAVPLVITVRAIVNELLVDEQKLMHTQDL</sequence>
<evidence type="ECO:0000256" key="1">
    <source>
        <dbReference type="ARBA" id="ARBA00004141"/>
    </source>
</evidence>
<reference evidence="7 8" key="1">
    <citation type="journal article" date="2015" name="Nature">
        <title>rRNA introns, odd ribosomes, and small enigmatic genomes across a large radiation of phyla.</title>
        <authorList>
            <person name="Brown C.T."/>
            <person name="Hug L.A."/>
            <person name="Thomas B.C."/>
            <person name="Sharon I."/>
            <person name="Castelle C.J."/>
            <person name="Singh A."/>
            <person name="Wilkins M.J."/>
            <person name="Williams K.H."/>
            <person name="Banfield J.F."/>
        </authorList>
    </citation>
    <scope>NUCLEOTIDE SEQUENCE [LARGE SCALE GENOMIC DNA]</scope>
</reference>
<comment type="subcellular location">
    <subcellularLocation>
        <location evidence="1">Membrane</location>
        <topology evidence="1">Multi-pass membrane protein</topology>
    </subcellularLocation>
</comment>
<feature type="transmembrane region" description="Helical" evidence="6">
    <location>
        <begin position="291"/>
        <end position="320"/>
    </location>
</feature>
<dbReference type="PANTHER" id="PTHR21716:SF62">
    <property type="entry name" value="TRANSPORT PROTEIN YDBI-RELATED"/>
    <property type="match status" value="1"/>
</dbReference>
<evidence type="ECO:0000256" key="4">
    <source>
        <dbReference type="ARBA" id="ARBA00022989"/>
    </source>
</evidence>
<comment type="similarity">
    <text evidence="2">Belongs to the autoinducer-2 exporter (AI-2E) (TC 2.A.86) family.</text>
</comment>
<dbReference type="GO" id="GO:0055085">
    <property type="term" value="P:transmembrane transport"/>
    <property type="evidence" value="ECO:0007669"/>
    <property type="project" value="TreeGrafter"/>
</dbReference>
<name>A0A0G0UJM5_9BACT</name>
<evidence type="ECO:0008006" key="9">
    <source>
        <dbReference type="Google" id="ProtNLM"/>
    </source>
</evidence>
<dbReference type="PATRIC" id="fig|1618409.3.peg.327"/>
<dbReference type="InterPro" id="IPR002549">
    <property type="entry name" value="AI-2E-like"/>
</dbReference>
<evidence type="ECO:0000256" key="2">
    <source>
        <dbReference type="ARBA" id="ARBA00009773"/>
    </source>
</evidence>
<evidence type="ECO:0000256" key="5">
    <source>
        <dbReference type="ARBA" id="ARBA00023136"/>
    </source>
</evidence>
<proteinExistence type="inferred from homology"/>
<keyword evidence="5 6" id="KW-0472">Membrane</keyword>
<evidence type="ECO:0000256" key="6">
    <source>
        <dbReference type="SAM" id="Phobius"/>
    </source>
</evidence>
<gene>
    <name evidence="7" type="ORF">UU34_C0003G0033</name>
</gene>
<dbReference type="Proteomes" id="UP000034854">
    <property type="component" value="Unassembled WGS sequence"/>
</dbReference>
<comment type="caution">
    <text evidence="7">The sequence shown here is derived from an EMBL/GenBank/DDBJ whole genome shotgun (WGS) entry which is preliminary data.</text>
</comment>
<keyword evidence="3 6" id="KW-0812">Transmembrane</keyword>
<feature type="transmembrane region" description="Helical" evidence="6">
    <location>
        <begin position="12"/>
        <end position="30"/>
    </location>
</feature>
<feature type="transmembrane region" description="Helical" evidence="6">
    <location>
        <begin position="247"/>
        <end position="271"/>
    </location>
</feature>
<organism evidence="7 8">
    <name type="scientific">Candidatus Curtissbacteria bacterium GW2011_GWA1_41_11</name>
    <dbReference type="NCBI Taxonomy" id="1618409"/>
    <lineage>
        <taxon>Bacteria</taxon>
        <taxon>Candidatus Curtissiibacteriota</taxon>
    </lineage>
</organism>
<feature type="transmembrane region" description="Helical" evidence="6">
    <location>
        <begin position="66"/>
        <end position="87"/>
    </location>
</feature>
<feature type="transmembrane region" description="Helical" evidence="6">
    <location>
        <begin position="144"/>
        <end position="163"/>
    </location>
</feature>
<feature type="transmembrane region" description="Helical" evidence="6">
    <location>
        <begin position="203"/>
        <end position="235"/>
    </location>
</feature>
<dbReference type="AlphaFoldDB" id="A0A0G0UJM5"/>
<dbReference type="Pfam" id="PF01594">
    <property type="entry name" value="AI-2E_transport"/>
    <property type="match status" value="1"/>
</dbReference>